<feature type="disulfide bond" evidence="20">
    <location>
        <begin position="2113"/>
        <end position="2122"/>
    </location>
</feature>
<dbReference type="PROSITE" id="PS00022">
    <property type="entry name" value="EGF_1"/>
    <property type="match status" value="24"/>
</dbReference>
<dbReference type="GO" id="GO:0048666">
    <property type="term" value="P:neuron development"/>
    <property type="evidence" value="ECO:0007669"/>
    <property type="project" value="UniProtKB-ARBA"/>
</dbReference>
<keyword evidence="17 21" id="KW-0472">Membrane</keyword>
<dbReference type="GO" id="GO:0000902">
    <property type="term" value="P:cell morphogenesis"/>
    <property type="evidence" value="ECO:0007669"/>
    <property type="project" value="UniProtKB-ARBA"/>
</dbReference>
<feature type="domain" description="EGF-like" evidence="23">
    <location>
        <begin position="1774"/>
        <end position="1810"/>
    </location>
</feature>
<dbReference type="GO" id="GO:0051093">
    <property type="term" value="P:negative regulation of developmental process"/>
    <property type="evidence" value="ECO:0007669"/>
    <property type="project" value="UniProtKB-ARBA"/>
</dbReference>
<evidence type="ECO:0000259" key="23">
    <source>
        <dbReference type="PROSITE" id="PS50026"/>
    </source>
</evidence>
<feature type="domain" description="EGF-like" evidence="23">
    <location>
        <begin position="2124"/>
        <end position="2160"/>
    </location>
</feature>
<dbReference type="FunFam" id="2.10.25.10:FF:000109">
    <property type="entry name" value="Notch homolog 4, [Drosophila]"/>
    <property type="match status" value="2"/>
</dbReference>
<evidence type="ECO:0000256" key="19">
    <source>
        <dbReference type="ARBA" id="ARBA00023180"/>
    </source>
</evidence>
<evidence type="ECO:0000313" key="25">
    <source>
        <dbReference type="EnsemblMetazoa" id="G30527.2:cds"/>
    </source>
</evidence>
<evidence type="ECO:0000256" key="18">
    <source>
        <dbReference type="ARBA" id="ARBA00023157"/>
    </source>
</evidence>
<evidence type="ECO:0000256" key="1">
    <source>
        <dbReference type="ARBA" id="ARBA00004247"/>
    </source>
</evidence>
<dbReference type="PROSITE" id="PS50234">
    <property type="entry name" value="VWFA"/>
    <property type="match status" value="1"/>
</dbReference>
<feature type="disulfide bond" evidence="20">
    <location>
        <begin position="1383"/>
        <end position="1392"/>
    </location>
</feature>
<keyword evidence="7" id="KW-0964">Secreted</keyword>
<feature type="disulfide bond" evidence="20">
    <location>
        <begin position="1494"/>
        <end position="1503"/>
    </location>
</feature>
<dbReference type="PANTHER" id="PTHR24049">
    <property type="entry name" value="CRUMBS FAMILY MEMBER"/>
    <property type="match status" value="1"/>
</dbReference>
<dbReference type="GO" id="GO:0060255">
    <property type="term" value="P:regulation of macromolecule metabolic process"/>
    <property type="evidence" value="ECO:0007669"/>
    <property type="project" value="UniProtKB-ARBA"/>
</dbReference>
<dbReference type="InterPro" id="IPR013642">
    <property type="entry name" value="CLCA_N"/>
</dbReference>
<evidence type="ECO:0000256" key="4">
    <source>
        <dbReference type="ARBA" id="ARBA00022473"/>
    </source>
</evidence>
<feature type="disulfide bond" evidence="20">
    <location>
        <begin position="1266"/>
        <end position="1275"/>
    </location>
</feature>
<feature type="domain" description="EGF-like" evidence="23">
    <location>
        <begin position="2050"/>
        <end position="2086"/>
    </location>
</feature>
<dbReference type="PROSITE" id="PS00010">
    <property type="entry name" value="ASX_HYDROXYL"/>
    <property type="match status" value="18"/>
</dbReference>
<keyword evidence="8 20" id="KW-0245">EGF-like domain</keyword>
<feature type="domain" description="EGF-like" evidence="23">
    <location>
        <begin position="1394"/>
        <end position="1430"/>
    </location>
</feature>
<feature type="domain" description="EGF-like" evidence="23">
    <location>
        <begin position="1652"/>
        <end position="1687"/>
    </location>
</feature>
<evidence type="ECO:0000256" key="3">
    <source>
        <dbReference type="ARBA" id="ARBA00004613"/>
    </source>
</evidence>
<dbReference type="Pfam" id="PF07645">
    <property type="entry name" value="EGF_CA"/>
    <property type="match status" value="5"/>
</dbReference>
<dbReference type="FunFam" id="2.10.25.10:FF:000472">
    <property type="entry name" value="Uncharacterized protein, isoform A"/>
    <property type="match status" value="1"/>
</dbReference>
<feature type="disulfide bond" evidence="20">
    <location>
        <begin position="1530"/>
        <end position="1539"/>
    </location>
</feature>
<feature type="domain" description="EGF-like" evidence="23">
    <location>
        <begin position="1279"/>
        <end position="1319"/>
    </location>
</feature>
<dbReference type="CDD" id="cd00198">
    <property type="entry name" value="vWFA"/>
    <property type="match status" value="1"/>
</dbReference>
<evidence type="ECO:0000256" key="2">
    <source>
        <dbReference type="ARBA" id="ARBA00004496"/>
    </source>
</evidence>
<keyword evidence="14" id="KW-0106">Calcium</keyword>
<keyword evidence="18 20" id="KW-1015">Disulfide bond</keyword>
<dbReference type="GO" id="GO:0007154">
    <property type="term" value="P:cell communication"/>
    <property type="evidence" value="ECO:0007669"/>
    <property type="project" value="InterPro"/>
</dbReference>
<feature type="domain" description="EGF-like" evidence="23">
    <location>
        <begin position="1688"/>
        <end position="1733"/>
    </location>
</feature>
<dbReference type="GO" id="GO:0009967">
    <property type="term" value="P:positive regulation of signal transduction"/>
    <property type="evidence" value="ECO:0007669"/>
    <property type="project" value="UniProtKB-ARBA"/>
</dbReference>
<feature type="domain" description="EGF-like" evidence="23">
    <location>
        <begin position="1203"/>
        <end position="1239"/>
    </location>
</feature>
<keyword evidence="15" id="KW-0832">Ubl conjugation</keyword>
<evidence type="ECO:0000256" key="5">
    <source>
        <dbReference type="ARBA" id="ARBA00022475"/>
    </source>
</evidence>
<evidence type="ECO:0000256" key="17">
    <source>
        <dbReference type="ARBA" id="ARBA00023136"/>
    </source>
</evidence>
<feature type="domain" description="VWFA" evidence="24">
    <location>
        <begin position="316"/>
        <end position="500"/>
    </location>
</feature>
<keyword evidence="11 22" id="KW-0732">Signal</keyword>
<evidence type="ECO:0000256" key="9">
    <source>
        <dbReference type="ARBA" id="ARBA00022553"/>
    </source>
</evidence>
<dbReference type="FunFam" id="2.10.25.10:FF:000125">
    <property type="entry name" value="Neurogenic locus notch protein-like"/>
    <property type="match status" value="2"/>
</dbReference>
<feature type="disulfide bond" evidence="20">
    <location>
        <begin position="1677"/>
        <end position="1686"/>
    </location>
</feature>
<feature type="disulfide bond" evidence="20">
    <location>
        <begin position="1800"/>
        <end position="1809"/>
    </location>
</feature>
<keyword evidence="9" id="KW-0597">Phosphoprotein</keyword>
<dbReference type="GO" id="GO:0005576">
    <property type="term" value="C:extracellular region"/>
    <property type="evidence" value="ECO:0007669"/>
    <property type="project" value="UniProtKB-SubCell"/>
</dbReference>
<dbReference type="Pfam" id="PF08434">
    <property type="entry name" value="CLCA"/>
    <property type="match status" value="1"/>
</dbReference>
<dbReference type="InterPro" id="IPR000152">
    <property type="entry name" value="EGF-type_Asp/Asn_hydroxyl_site"/>
</dbReference>
<feature type="disulfide bond" evidence="20">
    <location>
        <begin position="1604"/>
        <end position="1613"/>
    </location>
</feature>
<feature type="domain" description="EGF-like" evidence="23">
    <location>
        <begin position="1888"/>
        <end position="1925"/>
    </location>
</feature>
<evidence type="ECO:0000256" key="20">
    <source>
        <dbReference type="PROSITE-ProRule" id="PRU00076"/>
    </source>
</evidence>
<dbReference type="SUPFAM" id="SSF53300">
    <property type="entry name" value="vWA-like"/>
    <property type="match status" value="1"/>
</dbReference>
<evidence type="ECO:0000256" key="16">
    <source>
        <dbReference type="ARBA" id="ARBA00022989"/>
    </source>
</evidence>
<evidence type="ECO:0000256" key="12">
    <source>
        <dbReference type="ARBA" id="ARBA00022737"/>
    </source>
</evidence>
<dbReference type="InterPro" id="IPR002035">
    <property type="entry name" value="VWF_A"/>
</dbReference>
<dbReference type="FunFam" id="2.10.25.10:FF:000066">
    <property type="entry name" value="FAT atypical cadherin 4"/>
    <property type="match status" value="1"/>
</dbReference>
<dbReference type="GO" id="GO:0016324">
    <property type="term" value="C:apical plasma membrane"/>
    <property type="evidence" value="ECO:0007669"/>
    <property type="project" value="UniProtKB-SubCell"/>
</dbReference>
<evidence type="ECO:0008006" key="27">
    <source>
        <dbReference type="Google" id="ProtNLM"/>
    </source>
</evidence>
<keyword evidence="26" id="KW-1185">Reference proteome</keyword>
<dbReference type="InterPro" id="IPR001881">
    <property type="entry name" value="EGF-like_Ca-bd_dom"/>
</dbReference>
<feature type="domain" description="EGF-like" evidence="23">
    <location>
        <begin position="1952"/>
        <end position="1987"/>
    </location>
</feature>
<feature type="domain" description="EGF-like" evidence="23">
    <location>
        <begin position="1578"/>
        <end position="1614"/>
    </location>
</feature>
<dbReference type="GO" id="GO:0008593">
    <property type="term" value="P:regulation of Notch signaling pathway"/>
    <property type="evidence" value="ECO:0007669"/>
    <property type="project" value="UniProtKB-ARBA"/>
</dbReference>
<comment type="caution">
    <text evidence="20">Lacks conserved residue(s) required for the propagation of feature annotation.</text>
</comment>
<feature type="disulfide bond" evidence="20">
    <location>
        <begin position="2039"/>
        <end position="2048"/>
    </location>
</feature>
<dbReference type="Pfam" id="PF00008">
    <property type="entry name" value="EGF"/>
    <property type="match status" value="8"/>
</dbReference>
<feature type="disulfide bond" evidence="20">
    <location>
        <begin position="1977"/>
        <end position="1986"/>
    </location>
</feature>
<evidence type="ECO:0000256" key="7">
    <source>
        <dbReference type="ARBA" id="ARBA00022525"/>
    </source>
</evidence>
<feature type="signal peptide" evidence="22">
    <location>
        <begin position="1"/>
        <end position="18"/>
    </location>
</feature>
<feature type="domain" description="EGF-like" evidence="23">
    <location>
        <begin position="1320"/>
        <end position="1356"/>
    </location>
</feature>
<dbReference type="GO" id="GO:0042063">
    <property type="term" value="P:gliogenesis"/>
    <property type="evidence" value="ECO:0007669"/>
    <property type="project" value="UniProtKB-ARBA"/>
</dbReference>
<dbReference type="GO" id="GO:0051241">
    <property type="term" value="P:negative regulation of multicellular organismal process"/>
    <property type="evidence" value="ECO:0007669"/>
    <property type="project" value="UniProtKB-ARBA"/>
</dbReference>
<keyword evidence="10 21" id="KW-0812">Transmembrane</keyword>
<evidence type="ECO:0000256" key="13">
    <source>
        <dbReference type="ARBA" id="ARBA00022782"/>
    </source>
</evidence>
<feature type="disulfide bond" evidence="20">
    <location>
        <begin position="1245"/>
        <end position="1255"/>
    </location>
</feature>
<feature type="disulfide bond" evidence="20">
    <location>
        <begin position="2076"/>
        <end position="2085"/>
    </location>
</feature>
<dbReference type="InterPro" id="IPR049883">
    <property type="entry name" value="NOTCH1_EGF-like"/>
</dbReference>
<dbReference type="GO" id="GO:0080090">
    <property type="term" value="P:regulation of primary metabolic process"/>
    <property type="evidence" value="ECO:0007669"/>
    <property type="project" value="UniProtKB-ARBA"/>
</dbReference>
<dbReference type="InterPro" id="IPR001774">
    <property type="entry name" value="DSL"/>
</dbReference>
<accession>A0A8W8LX43</accession>
<evidence type="ECO:0000256" key="21">
    <source>
        <dbReference type="SAM" id="Phobius"/>
    </source>
</evidence>
<feature type="domain" description="EGF-like" evidence="23">
    <location>
        <begin position="1431"/>
        <end position="1467"/>
    </location>
</feature>
<dbReference type="SMART" id="SM00179">
    <property type="entry name" value="EGF_CA"/>
    <property type="match status" value="23"/>
</dbReference>
<feature type="domain" description="EGF-like" evidence="23">
    <location>
        <begin position="2161"/>
        <end position="2197"/>
    </location>
</feature>
<feature type="domain" description="EGF-like" evidence="23">
    <location>
        <begin position="1468"/>
        <end position="1504"/>
    </location>
</feature>
<feature type="disulfide bond" evidence="20">
    <location>
        <begin position="1723"/>
        <end position="1732"/>
    </location>
</feature>
<dbReference type="InterPro" id="IPR018097">
    <property type="entry name" value="EGF_Ca-bd_CS"/>
</dbReference>
<keyword evidence="19" id="KW-0325">Glycoprotein</keyword>
<feature type="domain" description="EGF-like" evidence="23">
    <location>
        <begin position="2087"/>
        <end position="2123"/>
    </location>
</feature>
<evidence type="ECO:0000313" key="26">
    <source>
        <dbReference type="Proteomes" id="UP000005408"/>
    </source>
</evidence>
<dbReference type="PROSITE" id="PS50026">
    <property type="entry name" value="EGF_3"/>
    <property type="match status" value="26"/>
</dbReference>
<feature type="disulfide bond" evidence="20">
    <location>
        <begin position="1420"/>
        <end position="1429"/>
    </location>
</feature>
<dbReference type="GO" id="GO:0005737">
    <property type="term" value="C:cytoplasm"/>
    <property type="evidence" value="ECO:0007669"/>
    <property type="project" value="UniProtKB-SubCell"/>
</dbReference>
<evidence type="ECO:0000256" key="6">
    <source>
        <dbReference type="ARBA" id="ARBA00022490"/>
    </source>
</evidence>
<feature type="disulfide bond" evidence="20">
    <location>
        <begin position="1641"/>
        <end position="1650"/>
    </location>
</feature>
<feature type="domain" description="EGF-like" evidence="23">
    <location>
        <begin position="1850"/>
        <end position="1886"/>
    </location>
</feature>
<feature type="disulfide bond" evidence="20">
    <location>
        <begin position="1229"/>
        <end position="1238"/>
    </location>
</feature>
<feature type="disulfide bond" evidence="20">
    <location>
        <begin position="1876"/>
        <end position="1885"/>
    </location>
</feature>
<feature type="chain" id="PRO_5036467331" description="Delta-like protein" evidence="22">
    <location>
        <begin position="19"/>
        <end position="2362"/>
    </location>
</feature>
<dbReference type="SMART" id="SM00051">
    <property type="entry name" value="DSL"/>
    <property type="match status" value="1"/>
</dbReference>
<keyword evidence="4" id="KW-0217">Developmental protein</keyword>
<keyword evidence="12" id="KW-0677">Repeat</keyword>
<evidence type="ECO:0000256" key="8">
    <source>
        <dbReference type="ARBA" id="ARBA00022536"/>
    </source>
</evidence>
<dbReference type="GO" id="GO:0048592">
    <property type="term" value="P:eye morphogenesis"/>
    <property type="evidence" value="ECO:0007669"/>
    <property type="project" value="UniProtKB-ARBA"/>
</dbReference>
<evidence type="ECO:0000256" key="14">
    <source>
        <dbReference type="ARBA" id="ARBA00022837"/>
    </source>
</evidence>
<protein>
    <recommendedName>
        <fullName evidence="27">Delta-like protein</fullName>
    </recommendedName>
</protein>
<dbReference type="PROSITE" id="PS01187">
    <property type="entry name" value="EGF_CA"/>
    <property type="match status" value="4"/>
</dbReference>
<keyword evidence="16 21" id="KW-1133">Transmembrane helix</keyword>
<feature type="transmembrane region" description="Helical" evidence="21">
    <location>
        <begin position="987"/>
        <end position="1007"/>
    </location>
</feature>
<feature type="domain" description="EGF-like" evidence="23">
    <location>
        <begin position="2199"/>
        <end position="2235"/>
    </location>
</feature>
<dbReference type="GO" id="GO:0003002">
    <property type="term" value="P:regionalization"/>
    <property type="evidence" value="ECO:0007669"/>
    <property type="project" value="UniProtKB-ARBA"/>
</dbReference>
<dbReference type="SUPFAM" id="SSF57196">
    <property type="entry name" value="EGF/Laminin"/>
    <property type="match status" value="22"/>
</dbReference>
<feature type="domain" description="EGF-like" evidence="23">
    <location>
        <begin position="1357"/>
        <end position="1393"/>
    </location>
</feature>
<feature type="disulfide bond" evidence="20">
    <location>
        <begin position="2187"/>
        <end position="2196"/>
    </location>
</feature>
<dbReference type="Pfam" id="PF25024">
    <property type="entry name" value="EGF_TEN"/>
    <property type="match status" value="1"/>
</dbReference>
<dbReference type="Pfam" id="PF00092">
    <property type="entry name" value="VWA"/>
    <property type="match status" value="1"/>
</dbReference>
<dbReference type="FunFam" id="2.10.25.10:FF:000255">
    <property type="entry name" value="Sushi, nidogen and EGF-like domains 1"/>
    <property type="match status" value="1"/>
</dbReference>
<keyword evidence="5" id="KW-1003">Cell membrane</keyword>
<evidence type="ECO:0000256" key="10">
    <source>
        <dbReference type="ARBA" id="ARBA00022692"/>
    </source>
</evidence>
<dbReference type="InterPro" id="IPR000742">
    <property type="entry name" value="EGF"/>
</dbReference>
<feature type="domain" description="EGF-like" evidence="23">
    <location>
        <begin position="1735"/>
        <end position="1772"/>
    </location>
</feature>
<keyword evidence="13" id="KW-0221">Differentiation</keyword>
<feature type="disulfide bond" evidence="20">
    <location>
        <begin position="1567"/>
        <end position="1576"/>
    </location>
</feature>
<feature type="disulfide bond" evidence="20">
    <location>
        <begin position="2150"/>
        <end position="2159"/>
    </location>
</feature>
<dbReference type="FunFam" id="2.10.25.10:FF:000230">
    <property type="entry name" value="Delta-like protein"/>
    <property type="match status" value="1"/>
</dbReference>
<dbReference type="InterPro" id="IPR036465">
    <property type="entry name" value="vWFA_dom_sf"/>
</dbReference>
<dbReference type="PROSITE" id="PS01186">
    <property type="entry name" value="EGF_2"/>
    <property type="match status" value="12"/>
</dbReference>
<evidence type="ECO:0000256" key="22">
    <source>
        <dbReference type="SAM" id="SignalP"/>
    </source>
</evidence>
<feature type="domain" description="EGF-like" evidence="23">
    <location>
        <begin position="1541"/>
        <end position="1577"/>
    </location>
</feature>
<comment type="subcellular location">
    <subcellularLocation>
        <location evidence="1">Apical cell membrane</location>
        <topology evidence="1">Single-pass type I membrane protein</topology>
    </subcellularLocation>
    <subcellularLocation>
        <location evidence="2">Cytoplasm</location>
    </subcellularLocation>
    <subcellularLocation>
        <location evidence="3">Secreted</location>
    </subcellularLocation>
</comment>
<dbReference type="InterPro" id="IPR051022">
    <property type="entry name" value="Notch_Cell-Fate_Det"/>
</dbReference>
<evidence type="ECO:0000259" key="24">
    <source>
        <dbReference type="PROSITE" id="PS50234"/>
    </source>
</evidence>
<dbReference type="CDD" id="cd00054">
    <property type="entry name" value="EGF_CA"/>
    <property type="match status" value="18"/>
</dbReference>
<feature type="domain" description="EGF-like" evidence="23">
    <location>
        <begin position="1812"/>
        <end position="1848"/>
    </location>
</feature>
<dbReference type="GO" id="GO:0005509">
    <property type="term" value="F:calcium ion binding"/>
    <property type="evidence" value="ECO:0007669"/>
    <property type="project" value="InterPro"/>
</dbReference>
<feature type="disulfide bond" evidence="20">
    <location>
        <begin position="1457"/>
        <end position="1466"/>
    </location>
</feature>
<feature type="disulfide bond" evidence="20">
    <location>
        <begin position="1762"/>
        <end position="1771"/>
    </location>
</feature>
<feature type="disulfide bond" evidence="20">
    <location>
        <begin position="1915"/>
        <end position="1924"/>
    </location>
</feature>
<proteinExistence type="predicted"/>
<reference evidence="25" key="1">
    <citation type="submission" date="2022-08" db="UniProtKB">
        <authorList>
            <consortium name="EnsemblMetazoa"/>
        </authorList>
    </citation>
    <scope>IDENTIFICATION</scope>
    <source>
        <strain evidence="25">05x7-T-G4-1.051#20</strain>
    </source>
</reference>
<evidence type="ECO:0000256" key="11">
    <source>
        <dbReference type="ARBA" id="ARBA00022729"/>
    </source>
</evidence>
<dbReference type="SMART" id="SM00181">
    <property type="entry name" value="EGF"/>
    <property type="match status" value="26"/>
</dbReference>
<feature type="domain" description="EGF-like" evidence="23">
    <location>
        <begin position="1615"/>
        <end position="1651"/>
    </location>
</feature>
<organism evidence="25 26">
    <name type="scientific">Magallana gigas</name>
    <name type="common">Pacific oyster</name>
    <name type="synonym">Crassostrea gigas</name>
    <dbReference type="NCBI Taxonomy" id="29159"/>
    <lineage>
        <taxon>Eukaryota</taxon>
        <taxon>Metazoa</taxon>
        <taxon>Spiralia</taxon>
        <taxon>Lophotrochozoa</taxon>
        <taxon>Mollusca</taxon>
        <taxon>Bivalvia</taxon>
        <taxon>Autobranchia</taxon>
        <taxon>Pteriomorphia</taxon>
        <taxon>Ostreida</taxon>
        <taxon>Ostreoidea</taxon>
        <taxon>Ostreidae</taxon>
        <taxon>Magallana</taxon>
    </lineage>
</organism>
<keyword evidence="6" id="KW-0963">Cytoplasm</keyword>
<dbReference type="FunFam" id="2.10.25.10:FF:000565">
    <property type="entry name" value="Predicted protein"/>
    <property type="match status" value="1"/>
</dbReference>
<feature type="domain" description="EGF-like" evidence="23">
    <location>
        <begin position="1241"/>
        <end position="1276"/>
    </location>
</feature>
<feature type="transmembrane region" description="Helical" evidence="21">
    <location>
        <begin position="899"/>
        <end position="923"/>
    </location>
</feature>
<name>A0A8W8LX43_MAGGI</name>
<evidence type="ECO:0000256" key="15">
    <source>
        <dbReference type="ARBA" id="ARBA00022843"/>
    </source>
</evidence>
<dbReference type="Proteomes" id="UP000005408">
    <property type="component" value="Unassembled WGS sequence"/>
</dbReference>
<feature type="disulfide bond" evidence="20">
    <location>
        <begin position="1346"/>
        <end position="1355"/>
    </location>
</feature>
<sequence length="2362" mass="259746">MSKTVSFLCWCLLGCVQCFLQSKRIQIDGNGYTGVTVVISSQLTPSEIQIQKLKDLFTAASAQLYKSTKYHLYFKDITIVIPKSWPNNFTTDFVSGPQVETAHVLVEKPNPLVDNKPYVSGMTGCGQPGKHIHLEPITVQVLPAVGLADKILVHHWGHFRWGLFDEHGDKESPVMASTNNPWFYSSEGTFKPNICMKDIKGDNHKGYCQSSQQCFLNDNGLPEPGCKFCVDERGNTDKGSIMGKPEISSVLEFCDHGDSDVPHNMEAETPQNKFCRGKSAWEVMRLHPDFKDTTAGTPAQNTAPTFKVVQQRRGQNVVMVLDKSGSMNTYDETKSTNPRQTRIDKLKDISSNYIRNWSPNATSVAVVTFNGTADVVAPLTAVTSEQERQNLVALVDNIEARGATSIGAGIQKAIKLLKADNNNIRGNEIILVSDGANTVSPGPDDVREEVLREGVIIRSVAIGSEADKKIDKLAKDSGGFSFFYSGIDQSTALADIFLGIAASSSDKEDKIFQIESKSVNLTKGQNYSTTLTIDSTIGRETTILLIGSGVDFSTFTVSGPGNKQFTSGKCSKSCRLKIDGLAEVGDYNIEISTSLETDVILTMTAQSYPRDPSQEVFTATAWTLTEVFDFSPSTPIVMFSSVMKGNSPVLDADVKMIVEDSNGHEINVDLRNDGQGMDIVPGDGQYTGVVLPTQMKSDGRHSLKLVVTGRDGQTKILIPETNRRKRATQANTGPLTVTTENVSGFKRVASGGTYTVQNYSTVTGDRMAPARITTLKLINSDGNVFNLSWNAVGDDLNVGTSSSYKILLSKNYSTLLNSPDTITPLTGNIPTPSPPGGIEVFSLRLSEVGVNYFLAIQTVDDVGNVAEVSNIVSLSVLSNNQMWKRAEVKKMTSSQSFSYVGLIISACAAALLVFGVILCGICFCKKKKDSESKANQFSNLENRLAGRAIQRKGDFRHNYFLPMYQSPYVHFPPHKGYEAYDRNPRPLSVMAGLFRNVLVLIMCLSRIDGKITVLFHIDEVGNSGNRVKGGDCCQGVTGSCSELCKPVLTLCIEKDNACETSAITTVNLKTNDQKFGSHIGNMSNPLYLEIDSWNKYRDKFRIFVHDLRPTTDSPLVFETLFSDFNVEVGANEVSDGWRAKTLQSSYISHRNAFRLHVTYKLYCSPGFYGAACNITCPGNPNKCVQDGKTYCKTGWTGANCDQDIVECNDPNFCHGGRCTNQIGGFFCECPQSRSGIQCRMDEDECFFEPCNGGLCLNTLGSFSCSCPGGTTGKTCDTLMTSQCSNSTCHNHGVCKTSSDGNTTTVNCNCEFGYMGADCRFRDYCSIHGCVNGGTCVNTANSSFCVCQEGFSGKDCELHDYCSSSPCNHLGKCSNIYNGFQCDCTPGYSGVTCDVRDFCQNQKCNGHGECFNGQNGFHCECEAGFIGKECEQHDFCFNFTCPISQKCVTEKSGHSCVCPGGLTGEKCDKLDRCYFDPCHGHGLCTNTDSGYTCNCDGGWKMNDCSKRDYCYGDPCTHGNCTDLFNTFQCSCEVGWVGQQCNNTDYCLSDPCFQNGTCMNNIDTFSCLCPLGWTGKRCELKDTCLSTPCHNNGSCTVDKKGITCTCASGWTGPTCNEVDYCYGDPCRNNGTCVNGLTGYFCQCPSRFTGSNCETDACLNQTCSGQGTCRASRDGFVCDCFDDFVGLLCESKNPCKAYSCFNGGNCTVVKHDNLSISYNYTAACVCPNTWKGSRCENDVDECHVKSTCGRHGHCSNSKGDFTCFCDPGYEGKHCESDINECASMPCKNNGTCENRVGNFLCRCSQYWTGTYCDQDIDECKYHPCENQGTCQNLLGNYSCTCDKFWTGRHCEKHIDACHAQPCKNGATCIDLDTTFYCKCDSRFTGRHCDVDVNECQSQHPCRNGGSCINTEGGFHCNCTSYWEGEQCENDVDECSSNVCPNGTACVNKQLGYECQDCSLYSCYHHGTCIDSPTSGPKCICPKDWTGDHCEQRDFCRFDPCGPLQLCKNTEHAYICDYHPCLSSPCHNNGTCVEIRSDIRCDCPRGWMGELCQVRDYCASSPCDHNGTCVNLADGFKCTCQPDWLGRTCSIFDYCYSKPCLNDGVCANRPDTYQCLCHQQWMGKSCELRNYCSEMPCENRGICTNTNSTYNCLCSNEWISQNCSVYNYCFNNPCTNGATCINMQSDFNCTCPLGYTGRHCEIAIDYCASSPCQNNGTCVNSPYGYFCTCAAGYVGHNCERDLDECKIDMCPARSTCFNYEGGYTCIWTAQRARMKRGLLKNKDNALLKVTIPSIKNKESSEKFLSLLQNMFDLKVCSRKSTIIPVLYDVNHTSGKIDFLFKALCENEDVSKLDFEKTLRSYDLMIT</sequence>
<feature type="domain" description="EGF-like" evidence="23">
    <location>
        <begin position="2013"/>
        <end position="2049"/>
    </location>
</feature>
<feature type="disulfide bond" evidence="20">
    <location>
        <begin position="1309"/>
        <end position="1318"/>
    </location>
</feature>
<dbReference type="Gene3D" id="2.10.25.10">
    <property type="entry name" value="Laminin"/>
    <property type="match status" value="23"/>
</dbReference>
<feature type="disulfide bond" evidence="20">
    <location>
        <begin position="2225"/>
        <end position="2234"/>
    </location>
</feature>
<feature type="disulfide bond" evidence="20">
    <location>
        <begin position="1838"/>
        <end position="1847"/>
    </location>
</feature>
<dbReference type="SMART" id="SM00327">
    <property type="entry name" value="VWA"/>
    <property type="match status" value="1"/>
</dbReference>
<feature type="domain" description="EGF-like" evidence="23">
    <location>
        <begin position="1510"/>
        <end position="1540"/>
    </location>
</feature>
<dbReference type="Gene3D" id="3.40.50.410">
    <property type="entry name" value="von Willebrand factor, type A domain"/>
    <property type="match status" value="1"/>
</dbReference>
<dbReference type="EnsemblMetazoa" id="G30527.2">
    <property type="protein sequence ID" value="G30527.2:cds"/>
    <property type="gene ID" value="G30527"/>
</dbReference>
<dbReference type="FunFam" id="2.10.25.10:FF:000425">
    <property type="entry name" value="Eyes shut homolog"/>
    <property type="match status" value="1"/>
</dbReference>